<reference evidence="2" key="2">
    <citation type="submission" date="2020-09" db="EMBL/GenBank/DDBJ databases">
        <authorList>
            <person name="Sun Q."/>
            <person name="Ohkuma M."/>
        </authorList>
    </citation>
    <scope>NUCLEOTIDE SEQUENCE</scope>
    <source>
        <strain evidence="2">JCM 4518</strain>
    </source>
</reference>
<dbReference type="Proteomes" id="UP000644020">
    <property type="component" value="Unassembled WGS sequence"/>
</dbReference>
<comment type="caution">
    <text evidence="2">The sequence shown here is derived from an EMBL/GenBank/DDBJ whole genome shotgun (WGS) entry which is preliminary data.</text>
</comment>
<evidence type="ECO:0000256" key="1">
    <source>
        <dbReference type="SAM" id="MobiDB-lite"/>
    </source>
</evidence>
<proteinExistence type="predicted"/>
<feature type="compositionally biased region" description="Basic and acidic residues" evidence="1">
    <location>
        <begin position="119"/>
        <end position="133"/>
    </location>
</feature>
<feature type="region of interest" description="Disordered" evidence="1">
    <location>
        <begin position="1"/>
        <end position="55"/>
    </location>
</feature>
<sequence length="147" mass="14794">MGVAQCWKEAAGEGAGASGRLRHGDGPWTGASRTAGALRTSTEAGRAALGPGHEGVETGAAGLAALAELTVVRRSWEARLGAVRDECEALQGALLAVARELGETDTSVRSALASIDTKTPADAKAPADARAPIDVRASLAAGPGERR</sequence>
<keyword evidence="3" id="KW-1185">Reference proteome</keyword>
<accession>A0A918SW78</accession>
<evidence type="ECO:0000313" key="3">
    <source>
        <dbReference type="Proteomes" id="UP000644020"/>
    </source>
</evidence>
<reference evidence="2" key="1">
    <citation type="journal article" date="2014" name="Int. J. Syst. Evol. Microbiol.">
        <title>Complete genome sequence of Corynebacterium casei LMG S-19264T (=DSM 44701T), isolated from a smear-ripened cheese.</title>
        <authorList>
            <consortium name="US DOE Joint Genome Institute (JGI-PGF)"/>
            <person name="Walter F."/>
            <person name="Albersmeier A."/>
            <person name="Kalinowski J."/>
            <person name="Ruckert C."/>
        </authorList>
    </citation>
    <scope>NUCLEOTIDE SEQUENCE</scope>
    <source>
        <strain evidence="2">JCM 4518</strain>
    </source>
</reference>
<gene>
    <name evidence="2" type="ORF">GCM10010305_16710</name>
</gene>
<dbReference type="EMBL" id="BMUL01000003">
    <property type="protein sequence ID" value="GHA74555.1"/>
    <property type="molecule type" value="Genomic_DNA"/>
</dbReference>
<name>A0A918SW78_9ACTN</name>
<feature type="region of interest" description="Disordered" evidence="1">
    <location>
        <begin position="115"/>
        <end position="147"/>
    </location>
</feature>
<evidence type="ECO:0000313" key="2">
    <source>
        <dbReference type="EMBL" id="GHA74555.1"/>
    </source>
</evidence>
<dbReference type="AlphaFoldDB" id="A0A918SW78"/>
<dbReference type="RefSeq" id="WP_189975911.1">
    <property type="nucleotide sequence ID" value="NZ_BMUL01000003.1"/>
</dbReference>
<organism evidence="2 3">
    <name type="scientific">Streptomyces termitum</name>
    <dbReference type="NCBI Taxonomy" id="67368"/>
    <lineage>
        <taxon>Bacteria</taxon>
        <taxon>Bacillati</taxon>
        <taxon>Actinomycetota</taxon>
        <taxon>Actinomycetes</taxon>
        <taxon>Kitasatosporales</taxon>
        <taxon>Streptomycetaceae</taxon>
        <taxon>Streptomyces</taxon>
    </lineage>
</organism>
<protein>
    <submittedName>
        <fullName evidence="2">Uncharacterized protein</fullName>
    </submittedName>
</protein>